<dbReference type="InterPro" id="IPR044066">
    <property type="entry name" value="TRIAD_supradom"/>
</dbReference>
<evidence type="ECO:0000256" key="2">
    <source>
        <dbReference type="ARBA" id="ARBA00004167"/>
    </source>
</evidence>
<dbReference type="PROSITE" id="PS50089">
    <property type="entry name" value="ZF_RING_2"/>
    <property type="match status" value="1"/>
</dbReference>
<dbReference type="Pfam" id="PF01485">
    <property type="entry name" value="IBR"/>
    <property type="match status" value="1"/>
</dbReference>
<proteinExistence type="predicted"/>
<feature type="compositionally biased region" description="Low complexity" evidence="15">
    <location>
        <begin position="860"/>
        <end position="871"/>
    </location>
</feature>
<dbReference type="CDD" id="cd20335">
    <property type="entry name" value="BRcat_RBR"/>
    <property type="match status" value="1"/>
</dbReference>
<dbReference type="Pfam" id="PF00097">
    <property type="entry name" value="zf-C3HC4"/>
    <property type="match status" value="1"/>
</dbReference>
<feature type="domain" description="RING-type" evidence="19">
    <location>
        <begin position="13"/>
        <end position="208"/>
    </location>
</feature>
<dbReference type="SMART" id="SM00647">
    <property type="entry name" value="IBR"/>
    <property type="match status" value="2"/>
</dbReference>
<keyword evidence="10" id="KW-0833">Ubl conjugation pathway</keyword>
<protein>
    <recommendedName>
        <fullName evidence="4">RBR-type E3 ubiquitin transferase</fullName>
        <ecNumber evidence="4">2.3.2.31</ecNumber>
    </recommendedName>
</protein>
<feature type="domain" description="RING-type" evidence="17">
    <location>
        <begin position="17"/>
        <end position="63"/>
    </location>
</feature>
<feature type="domain" description="CRAL-TRIO" evidence="18">
    <location>
        <begin position="457"/>
        <end position="581"/>
    </location>
</feature>
<feature type="region of interest" description="Disordered" evidence="15">
    <location>
        <begin position="758"/>
        <end position="803"/>
    </location>
</feature>
<evidence type="ECO:0000256" key="13">
    <source>
        <dbReference type="ARBA" id="ARBA00023136"/>
    </source>
</evidence>
<dbReference type="Pfam" id="PF00650">
    <property type="entry name" value="CRAL_TRIO"/>
    <property type="match status" value="1"/>
</dbReference>
<keyword evidence="5" id="KW-0808">Transferase</keyword>
<dbReference type="FunFam" id="1.20.120.1750:FF:000050">
    <property type="entry name" value="RBR-type E3 ubiquitin transferase"/>
    <property type="match status" value="1"/>
</dbReference>
<dbReference type="EC" id="2.3.2.31" evidence="4"/>
<name>A0A8S1SQW5_9CILI</name>
<accession>A0A8S1SQW5</accession>
<evidence type="ECO:0000259" key="19">
    <source>
        <dbReference type="PROSITE" id="PS51873"/>
    </source>
</evidence>
<dbReference type="InterPro" id="IPR001841">
    <property type="entry name" value="Znf_RING"/>
</dbReference>
<evidence type="ECO:0000256" key="11">
    <source>
        <dbReference type="ARBA" id="ARBA00022833"/>
    </source>
</evidence>
<dbReference type="Pfam" id="PF22191">
    <property type="entry name" value="IBR_1"/>
    <property type="match status" value="1"/>
</dbReference>
<feature type="region of interest" description="Disordered" evidence="15">
    <location>
        <begin position="674"/>
        <end position="703"/>
    </location>
</feature>
<evidence type="ECO:0000256" key="14">
    <source>
        <dbReference type="PROSITE-ProRule" id="PRU00175"/>
    </source>
</evidence>
<feature type="compositionally biased region" description="Low complexity" evidence="15">
    <location>
        <begin position="771"/>
        <end position="787"/>
    </location>
</feature>
<dbReference type="GO" id="GO:0005737">
    <property type="term" value="C:cytoplasm"/>
    <property type="evidence" value="ECO:0007669"/>
    <property type="project" value="UniProtKB-ARBA"/>
</dbReference>
<evidence type="ECO:0000313" key="20">
    <source>
        <dbReference type="EMBL" id="CAD8143165.1"/>
    </source>
</evidence>
<evidence type="ECO:0000256" key="12">
    <source>
        <dbReference type="ARBA" id="ARBA00022989"/>
    </source>
</evidence>
<evidence type="ECO:0000256" key="7">
    <source>
        <dbReference type="ARBA" id="ARBA00022723"/>
    </source>
</evidence>
<dbReference type="PANTHER" id="PTHR46818:SF1">
    <property type="entry name" value="CHROMOSOME UNDETERMINED SCAFFOLD_125, WHOLE GENOME SHOTGUN SEQUENCE"/>
    <property type="match status" value="1"/>
</dbReference>
<dbReference type="SMART" id="SM01100">
    <property type="entry name" value="CRAL_TRIO_N"/>
    <property type="match status" value="1"/>
</dbReference>
<feature type="transmembrane region" description="Helical" evidence="16">
    <location>
        <begin position="226"/>
        <end position="251"/>
    </location>
</feature>
<keyword evidence="11" id="KW-0862">Zinc</keyword>
<evidence type="ECO:0000256" key="10">
    <source>
        <dbReference type="ARBA" id="ARBA00022786"/>
    </source>
</evidence>
<dbReference type="SMART" id="SM00184">
    <property type="entry name" value="RING"/>
    <property type="match status" value="2"/>
</dbReference>
<keyword evidence="6 16" id="KW-0812">Transmembrane</keyword>
<dbReference type="EMBL" id="CAJJDO010000012">
    <property type="protein sequence ID" value="CAD8143165.1"/>
    <property type="molecule type" value="Genomic_DNA"/>
</dbReference>
<evidence type="ECO:0000256" key="4">
    <source>
        <dbReference type="ARBA" id="ARBA00012251"/>
    </source>
</evidence>
<feature type="transmembrane region" description="Helical" evidence="16">
    <location>
        <begin position="272"/>
        <end position="295"/>
    </location>
</feature>
<evidence type="ECO:0000256" key="3">
    <source>
        <dbReference type="ARBA" id="ARBA00004906"/>
    </source>
</evidence>
<evidence type="ECO:0000256" key="5">
    <source>
        <dbReference type="ARBA" id="ARBA00022679"/>
    </source>
</evidence>
<dbReference type="PANTHER" id="PTHR46818">
    <property type="entry name" value="DOMAIN-CONTAINING PROTEIN, PUTATIVE-RELATED"/>
    <property type="match status" value="1"/>
</dbReference>
<evidence type="ECO:0000256" key="8">
    <source>
        <dbReference type="ARBA" id="ARBA00022737"/>
    </source>
</evidence>
<evidence type="ECO:0000313" key="21">
    <source>
        <dbReference type="Proteomes" id="UP000689195"/>
    </source>
</evidence>
<comment type="pathway">
    <text evidence="3">Protein modification; protein ubiquitination.</text>
</comment>
<evidence type="ECO:0000256" key="1">
    <source>
        <dbReference type="ARBA" id="ARBA00001798"/>
    </source>
</evidence>
<dbReference type="FunFam" id="3.30.40.10:FF:000051">
    <property type="entry name" value="RBR-type E3 ubiquitin transferase"/>
    <property type="match status" value="1"/>
</dbReference>
<dbReference type="CDD" id="cd20336">
    <property type="entry name" value="Rcat_RBR"/>
    <property type="match status" value="1"/>
</dbReference>
<reference evidence="20" key="1">
    <citation type="submission" date="2021-01" db="EMBL/GenBank/DDBJ databases">
        <authorList>
            <consortium name="Genoscope - CEA"/>
            <person name="William W."/>
        </authorList>
    </citation>
    <scope>NUCLEOTIDE SEQUENCE</scope>
</reference>
<evidence type="ECO:0000256" key="15">
    <source>
        <dbReference type="SAM" id="MobiDB-lite"/>
    </source>
</evidence>
<dbReference type="GO" id="GO:0031090">
    <property type="term" value="C:organelle membrane"/>
    <property type="evidence" value="ECO:0007669"/>
    <property type="project" value="UniProtKB-ARBA"/>
</dbReference>
<dbReference type="GO" id="GO:0008270">
    <property type="term" value="F:zinc ion binding"/>
    <property type="evidence" value="ECO:0007669"/>
    <property type="project" value="UniProtKB-KW"/>
</dbReference>
<gene>
    <name evidence="20" type="ORF">PPENT_87.1.T0120072</name>
</gene>
<comment type="catalytic activity">
    <reaction evidence="1">
        <text>[E2 ubiquitin-conjugating enzyme]-S-ubiquitinyl-L-cysteine + [acceptor protein]-L-lysine = [E2 ubiquitin-conjugating enzyme]-L-cysteine + [acceptor protein]-N(6)-ubiquitinyl-L-lysine.</text>
        <dbReference type="EC" id="2.3.2.31"/>
    </reaction>
</comment>
<dbReference type="Proteomes" id="UP000689195">
    <property type="component" value="Unassembled WGS sequence"/>
</dbReference>
<evidence type="ECO:0000259" key="17">
    <source>
        <dbReference type="PROSITE" id="PS50089"/>
    </source>
</evidence>
<feature type="compositionally biased region" description="Polar residues" evidence="15">
    <location>
        <begin position="758"/>
        <end position="770"/>
    </location>
</feature>
<keyword evidence="9 14" id="KW-0863">Zinc-finger</keyword>
<keyword evidence="21" id="KW-1185">Reference proteome</keyword>
<dbReference type="InterPro" id="IPR017907">
    <property type="entry name" value="Znf_RING_CS"/>
</dbReference>
<dbReference type="InterPro" id="IPR018957">
    <property type="entry name" value="Znf_C3HC4_RING-type"/>
</dbReference>
<comment type="subcellular location">
    <subcellularLocation>
        <location evidence="2">Membrane</location>
        <topology evidence="2">Single-pass membrane protein</topology>
    </subcellularLocation>
</comment>
<evidence type="ECO:0000259" key="18">
    <source>
        <dbReference type="PROSITE" id="PS50191"/>
    </source>
</evidence>
<evidence type="ECO:0000256" key="16">
    <source>
        <dbReference type="SAM" id="Phobius"/>
    </source>
</evidence>
<keyword evidence="7" id="KW-0479">Metal-binding</keyword>
<dbReference type="InterPro" id="IPR002867">
    <property type="entry name" value="IBR_dom"/>
</dbReference>
<dbReference type="CDD" id="cd00170">
    <property type="entry name" value="SEC14"/>
    <property type="match status" value="1"/>
</dbReference>
<comment type="caution">
    <text evidence="20">The sequence shown here is derived from an EMBL/GenBank/DDBJ whole genome shotgun (WGS) entry which is preliminary data.</text>
</comment>
<dbReference type="PROSITE" id="PS00518">
    <property type="entry name" value="ZF_RING_1"/>
    <property type="match status" value="1"/>
</dbReference>
<evidence type="ECO:0000256" key="6">
    <source>
        <dbReference type="ARBA" id="ARBA00022692"/>
    </source>
</evidence>
<sequence>MLEVIDYDGQSQNFNQCPICQEQKEDNFELGCKHKFCRKCLEQYLNVKIDEGIVMQIKCPTCHYQLQYEEVVLNIQQNELDKYAKFRTLQFGENDPTLRHCPNKLCELYVQLDSKRCLCGQDICVDCGNKYHGLSSCDQLMDQIFVLDSRQEKIQRCPKCKIVVQKEGGCNHMTCKRCQYQFCWICRRQYTSQHYDNYNYFFGCPNMQYSNSMPWKYPTLNKIMPFLLVFLLSPIWIVLGVIALIAHPLYGSYYIFTRWDNEAVGRLRKVQLLMVFFFVYLIGGIVLYPFVVFVLTSQILQEAQEFLINLFILMFQQRFDYLRLPKQVADNIILNPSSIKIGTGQNAVRKIFKIQDYDQFERMQINQLISALQRNEKYDQKDYPESLLLRYLYANKFDIQSTFNQLAQTNNILFQPGYLDLTNEIEALYSNGAIYIEGRTRNHIPCIVVSTKWIDDLILFERAAVLLCALVEDYMFYQGKVESWIAIIQTKDQSAFKMPLDRIFQIIQILQICFPNTCESIYILNTTLSINLLWSQIEQCIDPVTLNKIKFLKDKELTILTNQFDLMHLEQSFGGQKIIKSYWPPDPNDYIYDLPQQQPIYEEEPQVFYTQPSNNLQYLNQAPPLEKEIESSLLQNNQVQPLNIEQQSQQLPLTSTEKKKKCICVKCSRDLNEVASQPRQPKQLESQPIETPNQPKQLESQPIETPKIPQQLQSEQIRQISEPKELDDTYVPYERQYDSVLNDSYQINPQNVNESLQENKNQNNQPQISGNETQLQKQQNQQQTESKQQQRESNQKQNKPSLNNSVIVSQSQNGSQYQSQKQQPQNSNYVNKEIQANMDDTLIDDKPDYQPKYVSKHSRPNQISQSSRINNNNPNFNNFINQPSYNPLNQSLQSQVPNTQQQLSQQNIPIISQQPQSQQQIADQIRNDGVIQQSVNVLDQNNYLNNTQSYYTPQISSDPKKKYDFSQWDKYNVIKDPYPIQSYTSPSNNQMNPYLSTIPIKDNVIGAETYNKLYDNTEDYKPGEFKSSTYNFTPYDFKYSDQQYQPRIENTTKSNSTPQSYQQKPGSQACQIF</sequence>
<dbReference type="PROSITE" id="PS51873">
    <property type="entry name" value="TRIAD"/>
    <property type="match status" value="1"/>
</dbReference>
<keyword evidence="13 16" id="KW-0472">Membrane</keyword>
<evidence type="ECO:0000256" key="9">
    <source>
        <dbReference type="ARBA" id="ARBA00022771"/>
    </source>
</evidence>
<dbReference type="InterPro" id="IPR001251">
    <property type="entry name" value="CRAL-TRIO_dom"/>
</dbReference>
<dbReference type="InterPro" id="IPR011074">
    <property type="entry name" value="CRAL/TRIO_N_dom"/>
</dbReference>
<organism evidence="20 21">
    <name type="scientific">Paramecium pentaurelia</name>
    <dbReference type="NCBI Taxonomy" id="43138"/>
    <lineage>
        <taxon>Eukaryota</taxon>
        <taxon>Sar</taxon>
        <taxon>Alveolata</taxon>
        <taxon>Ciliophora</taxon>
        <taxon>Intramacronucleata</taxon>
        <taxon>Oligohymenophorea</taxon>
        <taxon>Peniculida</taxon>
        <taxon>Parameciidae</taxon>
        <taxon>Paramecium</taxon>
    </lineage>
</organism>
<feature type="region of interest" description="Disordered" evidence="15">
    <location>
        <begin position="842"/>
        <end position="871"/>
    </location>
</feature>
<keyword evidence="8" id="KW-0677">Repeat</keyword>
<dbReference type="AlphaFoldDB" id="A0A8S1SQW5"/>
<dbReference type="OrthoDB" id="290185at2759"/>
<dbReference type="PROSITE" id="PS50191">
    <property type="entry name" value="CRAL_TRIO"/>
    <property type="match status" value="1"/>
</dbReference>
<dbReference type="GO" id="GO:0061630">
    <property type="term" value="F:ubiquitin protein ligase activity"/>
    <property type="evidence" value="ECO:0007669"/>
    <property type="project" value="UniProtKB-EC"/>
</dbReference>
<keyword evidence="12 16" id="KW-1133">Transmembrane helix</keyword>